<dbReference type="InParanoid" id="E9DTD9"/>
<dbReference type="InterPro" id="IPR036852">
    <property type="entry name" value="Peptidase_S8/S53_dom_sf"/>
</dbReference>
<keyword evidence="2 5" id="KW-0645">Protease</keyword>
<proteinExistence type="inferred from homology"/>
<evidence type="ECO:0000256" key="1">
    <source>
        <dbReference type="ARBA" id="ARBA00011073"/>
    </source>
</evidence>
<dbReference type="AlphaFoldDB" id="E9DTD9"/>
<evidence type="ECO:0000259" key="9">
    <source>
        <dbReference type="Pfam" id="PF00082"/>
    </source>
</evidence>
<dbReference type="PANTHER" id="PTHR43806:SF58">
    <property type="entry name" value="ALKALINE PROTEASE 1-RELATED"/>
    <property type="match status" value="1"/>
</dbReference>
<evidence type="ECO:0000256" key="6">
    <source>
        <dbReference type="RuleBase" id="RU003355"/>
    </source>
</evidence>
<organism evidence="11">
    <name type="scientific">Metarhizium acridum (strain CQMa 102)</name>
    <dbReference type="NCBI Taxonomy" id="655827"/>
    <lineage>
        <taxon>Eukaryota</taxon>
        <taxon>Fungi</taxon>
        <taxon>Dikarya</taxon>
        <taxon>Ascomycota</taxon>
        <taxon>Pezizomycotina</taxon>
        <taxon>Sordariomycetes</taxon>
        <taxon>Hypocreomycetidae</taxon>
        <taxon>Hypocreales</taxon>
        <taxon>Clavicipitaceae</taxon>
        <taxon>Metarhizium</taxon>
    </lineage>
</organism>
<feature type="region of interest" description="Disordered" evidence="7">
    <location>
        <begin position="229"/>
        <end position="280"/>
    </location>
</feature>
<dbReference type="InterPro" id="IPR023828">
    <property type="entry name" value="Peptidase_S8_Ser-AS"/>
</dbReference>
<dbReference type="InterPro" id="IPR050131">
    <property type="entry name" value="Peptidase_S8_subtilisin-like"/>
</dbReference>
<evidence type="ECO:0000256" key="2">
    <source>
        <dbReference type="ARBA" id="ARBA00022670"/>
    </source>
</evidence>
<evidence type="ECO:0000313" key="10">
    <source>
        <dbReference type="EMBL" id="EFY92994.1"/>
    </source>
</evidence>
<dbReference type="GO" id="GO:0006508">
    <property type="term" value="P:proteolysis"/>
    <property type="evidence" value="ECO:0007669"/>
    <property type="project" value="UniProtKB-KW"/>
</dbReference>
<dbReference type="SUPFAM" id="SSF54897">
    <property type="entry name" value="Protease propeptides/inhibitors"/>
    <property type="match status" value="1"/>
</dbReference>
<dbReference type="PANTHER" id="PTHR43806">
    <property type="entry name" value="PEPTIDASE S8"/>
    <property type="match status" value="1"/>
</dbReference>
<dbReference type="InterPro" id="IPR015500">
    <property type="entry name" value="Peptidase_S8_subtilisin-rel"/>
</dbReference>
<dbReference type="PROSITE" id="PS00137">
    <property type="entry name" value="SUBTILASE_HIS"/>
    <property type="match status" value="1"/>
</dbReference>
<evidence type="ECO:0000256" key="4">
    <source>
        <dbReference type="ARBA" id="ARBA00022825"/>
    </source>
</evidence>
<evidence type="ECO:0000256" key="5">
    <source>
        <dbReference type="PROSITE-ProRule" id="PRU01240"/>
    </source>
</evidence>
<reference evidence="10 11" key="1">
    <citation type="journal article" date="2011" name="PLoS Genet.">
        <title>Genome sequencing and comparative transcriptomics of the model entomopathogenic fungi Metarhizium anisopliae and M. acridum.</title>
        <authorList>
            <person name="Gao Q."/>
            <person name="Jin K."/>
            <person name="Ying S.H."/>
            <person name="Zhang Y."/>
            <person name="Xiao G."/>
            <person name="Shang Y."/>
            <person name="Duan Z."/>
            <person name="Hu X."/>
            <person name="Xie X.Q."/>
            <person name="Zhou G."/>
            <person name="Peng G."/>
            <person name="Luo Z."/>
            <person name="Huang W."/>
            <person name="Wang B."/>
            <person name="Fang W."/>
            <person name="Wang S."/>
            <person name="Zhong Y."/>
            <person name="Ma L.J."/>
            <person name="St Leger R.J."/>
            <person name="Zhao G.P."/>
            <person name="Pei Y."/>
            <person name="Feng M.G."/>
            <person name="Xia Y."/>
            <person name="Wang C."/>
        </authorList>
    </citation>
    <scope>NUCLEOTIDE SEQUENCE [LARGE SCALE GENOMIC DNA]</scope>
    <source>
        <strain evidence="10 11">CQMa 102</strain>
    </source>
</reference>
<feature type="compositionally biased region" description="Low complexity" evidence="7">
    <location>
        <begin position="234"/>
        <end position="249"/>
    </location>
</feature>
<gene>
    <name evidence="10" type="ORF">MAC_00777</name>
</gene>
<keyword evidence="4 5" id="KW-0720">Serine protease</keyword>
<dbReference type="HOGENOM" id="CLU_011263_1_0_1"/>
<dbReference type="SUPFAM" id="SSF52743">
    <property type="entry name" value="Subtilisin-like"/>
    <property type="match status" value="1"/>
</dbReference>
<keyword evidence="3 5" id="KW-0378">Hydrolase</keyword>
<evidence type="ECO:0000256" key="8">
    <source>
        <dbReference type="SAM" id="SignalP"/>
    </source>
</evidence>
<dbReference type="EMBL" id="GL698472">
    <property type="protein sequence ID" value="EFY92994.1"/>
    <property type="molecule type" value="Genomic_DNA"/>
</dbReference>
<dbReference type="PROSITE" id="PS00136">
    <property type="entry name" value="SUBTILASE_ASP"/>
    <property type="match status" value="1"/>
</dbReference>
<dbReference type="InterPro" id="IPR022398">
    <property type="entry name" value="Peptidase_S8_His-AS"/>
</dbReference>
<evidence type="ECO:0000256" key="3">
    <source>
        <dbReference type="ARBA" id="ARBA00022801"/>
    </source>
</evidence>
<dbReference type="Gene3D" id="3.40.50.200">
    <property type="entry name" value="Peptidase S8/S53 domain"/>
    <property type="match status" value="2"/>
</dbReference>
<evidence type="ECO:0000256" key="7">
    <source>
        <dbReference type="SAM" id="MobiDB-lite"/>
    </source>
</evidence>
<dbReference type="OMA" id="NCLHGTH"/>
<name>E9DTD9_METAQ</name>
<evidence type="ECO:0000313" key="11">
    <source>
        <dbReference type="Proteomes" id="UP000002499"/>
    </source>
</evidence>
<dbReference type="eggNOG" id="KOG1153">
    <property type="taxonomic scope" value="Eukaryota"/>
</dbReference>
<protein>
    <submittedName>
        <fullName evidence="10">Subtilisin-like protease PR1G</fullName>
    </submittedName>
</protein>
<dbReference type="GO" id="GO:0004252">
    <property type="term" value="F:serine-type endopeptidase activity"/>
    <property type="evidence" value="ECO:0007669"/>
    <property type="project" value="UniProtKB-UniRule"/>
</dbReference>
<dbReference type="OrthoDB" id="206201at2759"/>
<accession>E9DTD9</accession>
<feature type="active site" description="Charge relay system" evidence="5">
    <location>
        <position position="173"/>
    </location>
</feature>
<keyword evidence="11" id="KW-1185">Reference proteome</keyword>
<dbReference type="Proteomes" id="UP000002499">
    <property type="component" value="Unassembled WGS sequence"/>
</dbReference>
<dbReference type="PROSITE" id="PS00138">
    <property type="entry name" value="SUBTILASE_SER"/>
    <property type="match status" value="1"/>
</dbReference>
<feature type="signal peptide" evidence="8">
    <location>
        <begin position="1"/>
        <end position="17"/>
    </location>
</feature>
<dbReference type="PROSITE" id="PS51892">
    <property type="entry name" value="SUBTILASE"/>
    <property type="match status" value="1"/>
</dbReference>
<feature type="domain" description="Peptidase S8/S53" evidence="9">
    <location>
        <begin position="275"/>
        <end position="323"/>
    </location>
</feature>
<sequence length="339" mass="36069">MHPTLSLLLSILPLTLASPTRKRSEPAPLIIPRGEAFTLVPDEYIVKLKQDSAKAALDDAIKIIPGDADQVFDSIFKGFTGKLDSPTLDAMRAHPDNAYFEAYGGATQQQAPWNPARLSHRRPVASDYIFDESAGEGTCAYVVDSGLYAAHPFEGRAQFLGTFIGDHNDNCLHGTHVAGTIGGRQVGVAKKTAIYGIKVLDLNREEKCGADTSVIVAGMEHVARDAAQRHCPNASSSTSAWGAAGRSPSTRPPRRWATRTTTPWTRPPSPRPARDSNYGGVVDIQAPGVDVVSARAGGGYISMSGTSMATPHVAGLAAYLLGLRKTSASNLCSYLQENA</sequence>
<dbReference type="InterPro" id="IPR000209">
    <property type="entry name" value="Peptidase_S8/S53_dom"/>
</dbReference>
<feature type="active site" description="Charge relay system" evidence="5">
    <location>
        <position position="307"/>
    </location>
</feature>
<keyword evidence="8" id="KW-0732">Signal</keyword>
<comment type="similarity">
    <text evidence="1 5 6">Belongs to the peptidase S8 family.</text>
</comment>
<dbReference type="PRINTS" id="PR00723">
    <property type="entry name" value="SUBTILISIN"/>
</dbReference>
<dbReference type="InterPro" id="IPR023827">
    <property type="entry name" value="Peptidase_S8_Asp-AS"/>
</dbReference>
<feature type="active site" description="Charge relay system" evidence="5">
    <location>
        <position position="144"/>
    </location>
</feature>
<dbReference type="Pfam" id="PF00082">
    <property type="entry name" value="Peptidase_S8"/>
    <property type="match status" value="1"/>
</dbReference>
<dbReference type="InterPro" id="IPR037045">
    <property type="entry name" value="S8pro/Inhibitor_I9_sf"/>
</dbReference>
<feature type="chain" id="PRO_5003237755" evidence="8">
    <location>
        <begin position="18"/>
        <end position="339"/>
    </location>
</feature>
<dbReference type="Gene3D" id="3.30.70.80">
    <property type="entry name" value="Peptidase S8 propeptide/proteinase inhibitor I9"/>
    <property type="match status" value="1"/>
</dbReference>